<dbReference type="EMBL" id="JAWXXX010000001">
    <property type="protein sequence ID" value="MDX5894005.1"/>
    <property type="molecule type" value="Genomic_DNA"/>
</dbReference>
<dbReference type="PATRIC" id="fig|42256.3.peg.1332"/>
<proteinExistence type="inferred from homology"/>
<dbReference type="PANTHER" id="PTHR20855">
    <property type="entry name" value="ADIPOR/PROGESTIN RECEPTOR-RELATED"/>
    <property type="match status" value="1"/>
</dbReference>
<dbReference type="GO" id="GO:0005886">
    <property type="term" value="C:plasma membrane"/>
    <property type="evidence" value="ECO:0007669"/>
    <property type="project" value="UniProtKB-SubCell"/>
</dbReference>
<feature type="transmembrane region" description="Helical" evidence="8">
    <location>
        <begin position="20"/>
        <end position="45"/>
    </location>
</feature>
<evidence type="ECO:0000256" key="6">
    <source>
        <dbReference type="ARBA" id="ARBA00023136"/>
    </source>
</evidence>
<sequence>MPDSERKPETKPRYTPGEELANALTHGAGLVASVVGTVLMVALTATQGDGWQLASSLVYGTTLISLYTASTLYHALPTPRQKRIMRVLDHSAIYLLIAGTYTPFALVVLRDEGRGWALFGAVWAIAAAGVVFKVLFTGRLNALSTAVYVGMGWLCVIVARPLIESLDPAALLLLAGGGVAYTAGVAFYANRRLPYAHAVWHGFVVTGSLLQFLAIYGYVLVPAI</sequence>
<keyword evidence="4 8" id="KW-0812">Transmembrane</keyword>
<evidence type="ECO:0000256" key="2">
    <source>
        <dbReference type="ARBA" id="ARBA00008488"/>
    </source>
</evidence>
<feature type="binding site" evidence="7">
    <location>
        <position position="74"/>
    </location>
    <ligand>
        <name>Zn(2+)</name>
        <dbReference type="ChEBI" id="CHEBI:29105"/>
    </ligand>
</feature>
<reference evidence="9 11" key="1">
    <citation type="submission" date="2014-03" db="EMBL/GenBank/DDBJ databases">
        <title>Complete genome sequence of the Radio-Resistant Rubrobacter radiotolerans RSPS-4.</title>
        <authorList>
            <person name="Egas C.C."/>
            <person name="Barroso C.C."/>
            <person name="Froufe H.J.C."/>
            <person name="Pacheco J.J."/>
            <person name="Albuquerque L.L."/>
            <person name="da Costa M.M.S."/>
        </authorList>
    </citation>
    <scope>NUCLEOTIDE SEQUENCE [LARGE SCALE GENOMIC DNA]</scope>
    <source>
        <strain evidence="9 11">RSPS-4</strain>
    </source>
</reference>
<dbReference type="EMBL" id="CP007514">
    <property type="protein sequence ID" value="AHY46598.1"/>
    <property type="molecule type" value="Genomic_DNA"/>
</dbReference>
<feature type="transmembrane region" description="Helical" evidence="8">
    <location>
        <begin position="115"/>
        <end position="136"/>
    </location>
</feature>
<feature type="transmembrane region" description="Helical" evidence="8">
    <location>
        <begin position="169"/>
        <end position="188"/>
    </location>
</feature>
<evidence type="ECO:0000313" key="9">
    <source>
        <dbReference type="EMBL" id="AHY46598.1"/>
    </source>
</evidence>
<organism evidence="9 11">
    <name type="scientific">Rubrobacter radiotolerans</name>
    <name type="common">Arthrobacter radiotolerans</name>
    <dbReference type="NCBI Taxonomy" id="42256"/>
    <lineage>
        <taxon>Bacteria</taxon>
        <taxon>Bacillati</taxon>
        <taxon>Actinomycetota</taxon>
        <taxon>Rubrobacteria</taxon>
        <taxon>Rubrobacterales</taxon>
        <taxon>Rubrobacteraceae</taxon>
        <taxon>Rubrobacter</taxon>
    </lineage>
</organism>
<dbReference type="InterPro" id="IPR004254">
    <property type="entry name" value="AdipoR/HlyIII-related"/>
</dbReference>
<dbReference type="Proteomes" id="UP001281130">
    <property type="component" value="Unassembled WGS sequence"/>
</dbReference>
<feature type="transmembrane region" description="Helical" evidence="8">
    <location>
        <begin position="143"/>
        <end position="163"/>
    </location>
</feature>
<dbReference type="Pfam" id="PF03006">
    <property type="entry name" value="HlyIII"/>
    <property type="match status" value="1"/>
</dbReference>
<comment type="subcellular location">
    <subcellularLocation>
        <location evidence="1">Cell membrane</location>
        <topology evidence="1">Multi-pass membrane protein</topology>
    </subcellularLocation>
</comment>
<evidence type="ECO:0000256" key="3">
    <source>
        <dbReference type="ARBA" id="ARBA00022475"/>
    </source>
</evidence>
<evidence type="ECO:0000313" key="11">
    <source>
        <dbReference type="Proteomes" id="UP000025229"/>
    </source>
</evidence>
<dbReference type="InterPro" id="IPR005744">
    <property type="entry name" value="Hy-lIII"/>
</dbReference>
<name>A0A023X2Q6_RUBRA</name>
<protein>
    <submittedName>
        <fullName evidence="10">Hemolysin III family protein</fullName>
    </submittedName>
    <submittedName>
        <fullName evidence="9">HlyIII: channel protein, hemolysin III family</fullName>
    </submittedName>
</protein>
<dbReference type="GO" id="GO:0046872">
    <property type="term" value="F:metal ion binding"/>
    <property type="evidence" value="ECO:0007669"/>
    <property type="project" value="UniProtKB-KW"/>
</dbReference>
<reference evidence="10" key="2">
    <citation type="submission" date="2023-11" db="EMBL/GenBank/DDBJ databases">
        <title>MicrobeMod: A computational toolkit for identifying prokaryotic methylation and restriction-modification with nanopore sequencing.</title>
        <authorList>
            <person name="Crits-Christoph A."/>
            <person name="Kang S.C."/>
            <person name="Lee H."/>
            <person name="Ostrov N."/>
        </authorList>
    </citation>
    <scope>NUCLEOTIDE SEQUENCE</scope>
    <source>
        <strain evidence="10">ATCC 51242</strain>
    </source>
</reference>
<keyword evidence="7" id="KW-0479">Metal-binding</keyword>
<keyword evidence="7" id="KW-0862">Zinc</keyword>
<dbReference type="HOGENOM" id="CLU_051078_1_0_11"/>
<keyword evidence="6 8" id="KW-0472">Membrane</keyword>
<dbReference type="STRING" id="42256.RradSPS_1315"/>
<dbReference type="AlphaFoldDB" id="A0A023X2Q6"/>
<feature type="binding site" evidence="7">
    <location>
        <position position="201"/>
    </location>
    <ligand>
        <name>Zn(2+)</name>
        <dbReference type="ChEBI" id="CHEBI:29105"/>
    </ligand>
</feature>
<feature type="binding site" evidence="7">
    <location>
        <position position="197"/>
    </location>
    <ligand>
        <name>Zn(2+)</name>
        <dbReference type="ChEBI" id="CHEBI:29105"/>
    </ligand>
</feature>
<feature type="transmembrane region" description="Helical" evidence="8">
    <location>
        <begin position="88"/>
        <end position="109"/>
    </location>
</feature>
<dbReference type="RefSeq" id="WP_038681527.1">
    <property type="nucleotide sequence ID" value="NZ_CP007514.1"/>
</dbReference>
<keyword evidence="3" id="KW-1003">Cell membrane</keyword>
<evidence type="ECO:0000256" key="8">
    <source>
        <dbReference type="SAM" id="Phobius"/>
    </source>
</evidence>
<feature type="transmembrane region" description="Helical" evidence="8">
    <location>
        <begin position="57"/>
        <end position="76"/>
    </location>
</feature>
<dbReference type="PANTHER" id="PTHR20855:SF3">
    <property type="entry name" value="LD03007P"/>
    <property type="match status" value="1"/>
</dbReference>
<evidence type="ECO:0000313" key="10">
    <source>
        <dbReference type="EMBL" id="MDX5894005.1"/>
    </source>
</evidence>
<dbReference type="KEGG" id="rrd:RradSPS_1315"/>
<dbReference type="GO" id="GO:0140911">
    <property type="term" value="F:pore-forming activity"/>
    <property type="evidence" value="ECO:0007669"/>
    <property type="project" value="InterPro"/>
</dbReference>
<keyword evidence="11" id="KW-1185">Reference proteome</keyword>
<comment type="similarity">
    <text evidence="2">Belongs to the UPF0073 (Hly-III) family.</text>
</comment>
<evidence type="ECO:0000256" key="7">
    <source>
        <dbReference type="PIRSR" id="PIRSR604254-1"/>
    </source>
</evidence>
<dbReference type="NCBIfam" id="TIGR01065">
    <property type="entry name" value="hlyIII"/>
    <property type="match status" value="1"/>
</dbReference>
<dbReference type="OrthoDB" id="9813689at2"/>
<evidence type="ECO:0000256" key="5">
    <source>
        <dbReference type="ARBA" id="ARBA00022989"/>
    </source>
</evidence>
<evidence type="ECO:0000256" key="1">
    <source>
        <dbReference type="ARBA" id="ARBA00004651"/>
    </source>
</evidence>
<gene>
    <name evidence="9" type="ORF">RradSPS_1315</name>
    <name evidence="10" type="ORF">SIL72_08190</name>
</gene>
<dbReference type="eggNOG" id="COG1272">
    <property type="taxonomic scope" value="Bacteria"/>
</dbReference>
<feature type="transmembrane region" description="Helical" evidence="8">
    <location>
        <begin position="200"/>
        <end position="221"/>
    </location>
</feature>
<accession>A0A023X2Q6</accession>
<evidence type="ECO:0000256" key="4">
    <source>
        <dbReference type="ARBA" id="ARBA00022692"/>
    </source>
</evidence>
<dbReference type="Proteomes" id="UP000025229">
    <property type="component" value="Chromosome"/>
</dbReference>
<keyword evidence="5 8" id="KW-1133">Transmembrane helix</keyword>